<dbReference type="PANTHER" id="PTHR30576:SF0">
    <property type="entry name" value="UNDECAPRENYL-PHOSPHATE N-ACETYLGALACTOSAMINYL 1-PHOSPHATE TRANSFERASE-RELATED"/>
    <property type="match status" value="1"/>
</dbReference>
<accession>A0ABY5C196</accession>
<protein>
    <submittedName>
        <fullName evidence="4">Sugar transferase</fullName>
    </submittedName>
</protein>
<keyword evidence="2" id="KW-1133">Transmembrane helix</keyword>
<dbReference type="InterPro" id="IPR003362">
    <property type="entry name" value="Bact_transf"/>
</dbReference>
<dbReference type="PANTHER" id="PTHR30576">
    <property type="entry name" value="COLANIC BIOSYNTHESIS UDP-GLUCOSE LIPID CARRIER TRANSFERASE"/>
    <property type="match status" value="1"/>
</dbReference>
<comment type="similarity">
    <text evidence="1">Belongs to the bacterial sugar transferase family.</text>
</comment>
<evidence type="ECO:0000313" key="4">
    <source>
        <dbReference type="EMBL" id="USS91383.1"/>
    </source>
</evidence>
<proteinExistence type="inferred from homology"/>
<organism evidence="4 5">
    <name type="scientific">Fructilactobacillus carniphilus</name>
    <dbReference type="NCBI Taxonomy" id="2940297"/>
    <lineage>
        <taxon>Bacteria</taxon>
        <taxon>Bacillati</taxon>
        <taxon>Bacillota</taxon>
        <taxon>Bacilli</taxon>
        <taxon>Lactobacillales</taxon>
        <taxon>Lactobacillaceae</taxon>
        <taxon>Fructilactobacillus</taxon>
    </lineage>
</organism>
<dbReference type="EMBL" id="CP097121">
    <property type="protein sequence ID" value="USS91383.1"/>
    <property type="molecule type" value="Genomic_DNA"/>
</dbReference>
<evidence type="ECO:0000259" key="3">
    <source>
        <dbReference type="Pfam" id="PF02397"/>
    </source>
</evidence>
<gene>
    <name evidence="4" type="ORF">M3M37_05685</name>
</gene>
<sequence>MWLDPSKVQNRPIYFSVKRIMDIFLSCLGLILISPLLLVICLFVKFDGSHGKIFYIQERVGKNGKHFKMFKFRSMIPNADQKLAELKAQNEVHGAMFKMKDDPRVTKIGKFIRKYSLDELPQLFNVISGSMSLVGPRPPIPSEVAEYTKYDMQRLLVVPGCTGLWQTTARNSADFGEMVNLDLEYIQKSSLLFDLKLMFDTVKIMIRPNAAY</sequence>
<dbReference type="Pfam" id="PF02397">
    <property type="entry name" value="Bac_transf"/>
    <property type="match status" value="1"/>
</dbReference>
<dbReference type="Proteomes" id="UP001056164">
    <property type="component" value="Chromosome"/>
</dbReference>
<name>A0ABY5C196_9LACO</name>
<keyword evidence="2" id="KW-0472">Membrane</keyword>
<feature type="transmembrane region" description="Helical" evidence="2">
    <location>
        <begin position="20"/>
        <end position="44"/>
    </location>
</feature>
<evidence type="ECO:0000256" key="2">
    <source>
        <dbReference type="SAM" id="Phobius"/>
    </source>
</evidence>
<keyword evidence="5" id="KW-1185">Reference proteome</keyword>
<dbReference type="GO" id="GO:0016740">
    <property type="term" value="F:transferase activity"/>
    <property type="evidence" value="ECO:0007669"/>
    <property type="project" value="UniProtKB-KW"/>
</dbReference>
<evidence type="ECO:0000313" key="5">
    <source>
        <dbReference type="Proteomes" id="UP001056164"/>
    </source>
</evidence>
<keyword evidence="2" id="KW-0812">Transmembrane</keyword>
<reference evidence="4" key="1">
    <citation type="submission" date="2022-05" db="EMBL/GenBank/DDBJ databases">
        <authorList>
            <person name="Oliphant S.A."/>
            <person name="Watson-Haigh N.S."/>
            <person name="Sumby K.M."/>
            <person name="Gardner J.M."/>
            <person name="Jiranek V."/>
        </authorList>
    </citation>
    <scope>NUCLEOTIDE SEQUENCE</scope>
    <source>
        <strain evidence="4">KI4_A6</strain>
    </source>
</reference>
<feature type="domain" description="Bacterial sugar transferase" evidence="3">
    <location>
        <begin position="18"/>
        <end position="206"/>
    </location>
</feature>
<keyword evidence="4" id="KW-0808">Transferase</keyword>
<evidence type="ECO:0000256" key="1">
    <source>
        <dbReference type="ARBA" id="ARBA00006464"/>
    </source>
</evidence>